<dbReference type="OrthoDB" id="2796521at2759"/>
<protein>
    <submittedName>
        <fullName evidence="2">Uncharacterized protein</fullName>
    </submittedName>
</protein>
<dbReference type="EMBL" id="KV425595">
    <property type="protein sequence ID" value="KZT22446.1"/>
    <property type="molecule type" value="Genomic_DNA"/>
</dbReference>
<dbReference type="Proteomes" id="UP000076761">
    <property type="component" value="Unassembled WGS sequence"/>
</dbReference>
<gene>
    <name evidence="2" type="ORF">NEOLEDRAFT_646317</name>
</gene>
<proteinExistence type="predicted"/>
<feature type="transmembrane region" description="Helical" evidence="1">
    <location>
        <begin position="157"/>
        <end position="177"/>
    </location>
</feature>
<dbReference type="AlphaFoldDB" id="A0A165QHQ0"/>
<evidence type="ECO:0000313" key="2">
    <source>
        <dbReference type="EMBL" id="KZT22446.1"/>
    </source>
</evidence>
<reference evidence="2 3" key="1">
    <citation type="journal article" date="2016" name="Mol. Biol. Evol.">
        <title>Comparative Genomics of Early-Diverging Mushroom-Forming Fungi Provides Insights into the Origins of Lignocellulose Decay Capabilities.</title>
        <authorList>
            <person name="Nagy L.G."/>
            <person name="Riley R."/>
            <person name="Tritt A."/>
            <person name="Adam C."/>
            <person name="Daum C."/>
            <person name="Floudas D."/>
            <person name="Sun H."/>
            <person name="Yadav J.S."/>
            <person name="Pangilinan J."/>
            <person name="Larsson K.H."/>
            <person name="Matsuura K."/>
            <person name="Barry K."/>
            <person name="Labutti K."/>
            <person name="Kuo R."/>
            <person name="Ohm R.A."/>
            <person name="Bhattacharya S.S."/>
            <person name="Shirouzu T."/>
            <person name="Yoshinaga Y."/>
            <person name="Martin F.M."/>
            <person name="Grigoriev I.V."/>
            <person name="Hibbett D.S."/>
        </authorList>
    </citation>
    <scope>NUCLEOTIDE SEQUENCE [LARGE SCALE GENOMIC DNA]</scope>
    <source>
        <strain evidence="2 3">HHB14362 ss-1</strain>
    </source>
</reference>
<evidence type="ECO:0000313" key="3">
    <source>
        <dbReference type="Proteomes" id="UP000076761"/>
    </source>
</evidence>
<keyword evidence="3" id="KW-1185">Reference proteome</keyword>
<keyword evidence="1" id="KW-1133">Transmembrane helix</keyword>
<keyword evidence="1" id="KW-0472">Membrane</keyword>
<name>A0A165QHQ0_9AGAM</name>
<accession>A0A165QHQ0</accession>
<dbReference type="InParanoid" id="A0A165QHQ0"/>
<sequence>MREYRFLFRKTWQEFYSEAEVWNPRDPERQLILDQPPPNHVRIDWYPSLEAIGEWDSSLKCIVTDFPLDPSGSLDLTMIKKYWFMDEVIPVDPIRWRPFEPANPDKLSALAIHNLTENGGVLKIIDRPSPKTRKMRALRLRVISCARSVESWLAHPLFSLLVVLLCFALWWQLYIFAYESLPFPPGREPYSAIFVRRVRRIMGRGT</sequence>
<organism evidence="2 3">
    <name type="scientific">Neolentinus lepideus HHB14362 ss-1</name>
    <dbReference type="NCBI Taxonomy" id="1314782"/>
    <lineage>
        <taxon>Eukaryota</taxon>
        <taxon>Fungi</taxon>
        <taxon>Dikarya</taxon>
        <taxon>Basidiomycota</taxon>
        <taxon>Agaricomycotina</taxon>
        <taxon>Agaricomycetes</taxon>
        <taxon>Gloeophyllales</taxon>
        <taxon>Gloeophyllaceae</taxon>
        <taxon>Neolentinus</taxon>
    </lineage>
</organism>
<evidence type="ECO:0000256" key="1">
    <source>
        <dbReference type="SAM" id="Phobius"/>
    </source>
</evidence>
<keyword evidence="1" id="KW-0812">Transmembrane</keyword>